<dbReference type="InterPro" id="IPR001461">
    <property type="entry name" value="Aspartic_peptidase_A1"/>
</dbReference>
<reference evidence="9 10" key="1">
    <citation type="submission" date="2009-12" db="EMBL/GenBank/DDBJ databases">
        <title>The draft genome of Batrachochytrium dendrobatidis.</title>
        <authorList>
            <consortium name="US DOE Joint Genome Institute (JGI-PGF)"/>
            <person name="Kuo A."/>
            <person name="Salamov A."/>
            <person name="Schmutz J."/>
            <person name="Lucas S."/>
            <person name="Pitluck S."/>
            <person name="Rosenblum E."/>
            <person name="Stajich J."/>
            <person name="Eisen M."/>
            <person name="Grigoriev I.V."/>
        </authorList>
    </citation>
    <scope>NUCLEOTIDE SEQUENCE [LARGE SCALE GENOMIC DNA]</scope>
    <source>
        <strain evidence="10">JAM81 / FGSC 10211</strain>
    </source>
</reference>
<dbReference type="Pfam" id="PF00026">
    <property type="entry name" value="Asp"/>
    <property type="match status" value="1"/>
</dbReference>
<dbReference type="GO" id="GO:0004190">
    <property type="term" value="F:aspartic-type endopeptidase activity"/>
    <property type="evidence" value="ECO:0007669"/>
    <property type="project" value="UniProtKB-KW"/>
</dbReference>
<organism evidence="9 10">
    <name type="scientific">Batrachochytrium dendrobatidis (strain JAM81 / FGSC 10211)</name>
    <name type="common">Frog chytrid fungus</name>
    <dbReference type="NCBI Taxonomy" id="684364"/>
    <lineage>
        <taxon>Eukaryota</taxon>
        <taxon>Fungi</taxon>
        <taxon>Fungi incertae sedis</taxon>
        <taxon>Chytridiomycota</taxon>
        <taxon>Chytridiomycota incertae sedis</taxon>
        <taxon>Chytridiomycetes</taxon>
        <taxon>Rhizophydiales</taxon>
        <taxon>Rhizophydiales incertae sedis</taxon>
        <taxon>Batrachochytrium</taxon>
    </lineage>
</organism>
<dbReference type="InParanoid" id="F4NYI7"/>
<dbReference type="InterPro" id="IPR034164">
    <property type="entry name" value="Pepsin-like_dom"/>
</dbReference>
<evidence type="ECO:0000256" key="2">
    <source>
        <dbReference type="ARBA" id="ARBA00022670"/>
    </source>
</evidence>
<dbReference type="GeneID" id="18238171"/>
<evidence type="ECO:0000256" key="6">
    <source>
        <dbReference type="ARBA" id="ARBA00023145"/>
    </source>
</evidence>
<dbReference type="FunFam" id="2.40.70.10:FF:000017">
    <property type="entry name" value="Uncharacterized protein"/>
    <property type="match status" value="1"/>
</dbReference>
<protein>
    <recommendedName>
        <fullName evidence="8">Peptidase A1 domain-containing protein</fullName>
    </recommendedName>
</protein>
<dbReference type="Proteomes" id="UP000007241">
    <property type="component" value="Unassembled WGS sequence"/>
</dbReference>
<evidence type="ECO:0000256" key="1">
    <source>
        <dbReference type="ARBA" id="ARBA00007447"/>
    </source>
</evidence>
<dbReference type="InterPro" id="IPR033121">
    <property type="entry name" value="PEPTIDASE_A1"/>
</dbReference>
<feature type="region of interest" description="Disordered" evidence="7">
    <location>
        <begin position="476"/>
        <end position="525"/>
    </location>
</feature>
<keyword evidence="3" id="KW-0732">Signal</keyword>
<dbReference type="CDD" id="cd05471">
    <property type="entry name" value="pepsin_like"/>
    <property type="match status" value="1"/>
</dbReference>
<evidence type="ECO:0000313" key="10">
    <source>
        <dbReference type="Proteomes" id="UP000007241"/>
    </source>
</evidence>
<evidence type="ECO:0000256" key="7">
    <source>
        <dbReference type="SAM" id="MobiDB-lite"/>
    </source>
</evidence>
<dbReference type="FunFam" id="2.40.70.10:FF:000132">
    <property type="entry name" value="Uncharacterized protein"/>
    <property type="match status" value="1"/>
</dbReference>
<dbReference type="OrthoDB" id="2747330at2759"/>
<feature type="domain" description="Peptidase A1" evidence="8">
    <location>
        <begin position="98"/>
        <end position="450"/>
    </location>
</feature>
<dbReference type="EMBL" id="GL882881">
    <property type="protein sequence ID" value="EGF82032.1"/>
    <property type="molecule type" value="Genomic_DNA"/>
</dbReference>
<sequence>MRVMEFGAYGLVVMKGLIWRFKVGVIRISFATGYRLGVPVKYLVYSDSICGECVILALQAVAAVKIPLESPIGTTSPSNNRLSKRSPVELGGDVGQCYTMKSNVHGTDLHLRLDSGVSDVIVPLPSSSSNVGSTPESISSGKPVTINYKSSDYNGITSTVSVTIPGTRITGINLPVLSVKKQSADSVGIHPKFDGVFGLGYTSLSKHHTSVPAIDALYNGGVIPNNEVSIQLCPYGMLSDSFINIGNTDVTAKCGTDGRSVAWVRSPSDDHFFINIKSILVDDEEVELPEEFQKKERKNGHTLYSIIETCFTYMRFPETVVDTLADAILDSDAITVKKTKSEHKRKLSETEIDEIFLENSLMPKSTYNIDWGRLPSLTITMFAENPVTDDNRNSVVTIKLGPRDYIQRYDSKNFMFTVQAGSDDNAILGIPFMTQLGLTFDRTHKRVGFGPGCGCETATDGYPTISNSYQVLWPSSQLPKQPSTSGSSGTFIRRRKPTTTTDQVVVPEKTHHAVKSHTTTHDKLD</sequence>
<keyword evidence="4" id="KW-0064">Aspartyl protease</keyword>
<feature type="compositionally biased region" description="Polar residues" evidence="7">
    <location>
        <begin position="476"/>
        <end position="490"/>
    </location>
</feature>
<dbReference type="GO" id="GO:0006508">
    <property type="term" value="P:proteolysis"/>
    <property type="evidence" value="ECO:0007669"/>
    <property type="project" value="UniProtKB-KW"/>
</dbReference>
<comment type="similarity">
    <text evidence="1">Belongs to the peptidase A1 family.</text>
</comment>
<evidence type="ECO:0000256" key="4">
    <source>
        <dbReference type="ARBA" id="ARBA00022750"/>
    </source>
</evidence>
<dbReference type="InterPro" id="IPR021109">
    <property type="entry name" value="Peptidase_aspartic_dom_sf"/>
</dbReference>
<dbReference type="RefSeq" id="XP_006677241.1">
    <property type="nucleotide sequence ID" value="XM_006677178.1"/>
</dbReference>
<dbReference type="AlphaFoldDB" id="F4NYI7"/>
<keyword evidence="2" id="KW-0645">Protease</keyword>
<dbReference type="SUPFAM" id="SSF50630">
    <property type="entry name" value="Acid proteases"/>
    <property type="match status" value="1"/>
</dbReference>
<keyword evidence="5" id="KW-0378">Hydrolase</keyword>
<keyword evidence="6" id="KW-0865">Zymogen</keyword>
<evidence type="ECO:0000259" key="8">
    <source>
        <dbReference type="PROSITE" id="PS51767"/>
    </source>
</evidence>
<dbReference type="PANTHER" id="PTHR47965">
    <property type="entry name" value="ASPARTYL PROTEASE-RELATED"/>
    <property type="match status" value="1"/>
</dbReference>
<accession>F4NYI7</accession>
<dbReference type="PANTHER" id="PTHR47965:SF12">
    <property type="entry name" value="ASPARTIC PROTEINASE 3-RELATED"/>
    <property type="match status" value="1"/>
</dbReference>
<dbReference type="PROSITE" id="PS51767">
    <property type="entry name" value="PEPTIDASE_A1"/>
    <property type="match status" value="1"/>
</dbReference>
<proteinExistence type="inferred from homology"/>
<evidence type="ECO:0000313" key="9">
    <source>
        <dbReference type="EMBL" id="EGF82032.1"/>
    </source>
</evidence>
<keyword evidence="10" id="KW-1185">Reference proteome</keyword>
<gene>
    <name evidence="9" type="ORF">BATDEDRAFT_23275</name>
</gene>
<evidence type="ECO:0000256" key="5">
    <source>
        <dbReference type="ARBA" id="ARBA00022801"/>
    </source>
</evidence>
<name>F4NYI7_BATDJ</name>
<dbReference type="Gene3D" id="2.40.70.10">
    <property type="entry name" value="Acid Proteases"/>
    <property type="match status" value="2"/>
</dbReference>
<evidence type="ECO:0000256" key="3">
    <source>
        <dbReference type="ARBA" id="ARBA00022729"/>
    </source>
</evidence>
<dbReference type="HOGENOM" id="CLU_037528_0_0_1"/>